<dbReference type="SUPFAM" id="SSF52833">
    <property type="entry name" value="Thioredoxin-like"/>
    <property type="match status" value="1"/>
</dbReference>
<dbReference type="PROSITE" id="PS51352">
    <property type="entry name" value="THIOREDOXIN_2"/>
    <property type="match status" value="1"/>
</dbReference>
<comment type="caution">
    <text evidence="4">The sequence shown here is derived from an EMBL/GenBank/DDBJ whole genome shotgun (WGS) entry which is preliminary data.</text>
</comment>
<dbReference type="CDD" id="cd02966">
    <property type="entry name" value="TlpA_like_family"/>
    <property type="match status" value="1"/>
</dbReference>
<dbReference type="PANTHER" id="PTHR42852">
    <property type="entry name" value="THIOL:DISULFIDE INTERCHANGE PROTEIN DSBE"/>
    <property type="match status" value="1"/>
</dbReference>
<name>A0ABS3Q5X7_9GAMM</name>
<evidence type="ECO:0000256" key="2">
    <source>
        <dbReference type="SAM" id="SignalP"/>
    </source>
</evidence>
<evidence type="ECO:0000313" key="4">
    <source>
        <dbReference type="EMBL" id="MBO1927250.1"/>
    </source>
</evidence>
<reference evidence="4 5" key="1">
    <citation type="submission" date="2021-03" db="EMBL/GenBank/DDBJ databases">
        <title>Thiomicrorhabdus sp.nov.,novel sulfur-oxidizing bacteria isolated from coastal sediment.</title>
        <authorList>
            <person name="Liu X."/>
        </authorList>
    </citation>
    <scope>NUCLEOTIDE SEQUENCE [LARGE SCALE GENOMIC DNA]</scope>
    <source>
        <strain evidence="4 5">6S2-11</strain>
    </source>
</reference>
<dbReference type="Gene3D" id="3.40.30.10">
    <property type="entry name" value="Glutaredoxin"/>
    <property type="match status" value="1"/>
</dbReference>
<dbReference type="Proteomes" id="UP000664835">
    <property type="component" value="Unassembled WGS sequence"/>
</dbReference>
<accession>A0ABS3Q5X7</accession>
<dbReference type="InterPro" id="IPR000866">
    <property type="entry name" value="AhpC/TSA"/>
</dbReference>
<dbReference type="InterPro" id="IPR036249">
    <property type="entry name" value="Thioredoxin-like_sf"/>
</dbReference>
<keyword evidence="5" id="KW-1185">Reference proteome</keyword>
<evidence type="ECO:0000256" key="1">
    <source>
        <dbReference type="ARBA" id="ARBA00023284"/>
    </source>
</evidence>
<dbReference type="InterPro" id="IPR013766">
    <property type="entry name" value="Thioredoxin_domain"/>
</dbReference>
<dbReference type="PROSITE" id="PS51257">
    <property type="entry name" value="PROKAR_LIPOPROTEIN"/>
    <property type="match status" value="1"/>
</dbReference>
<dbReference type="PANTHER" id="PTHR42852:SF13">
    <property type="entry name" value="PROTEIN DIPZ"/>
    <property type="match status" value="1"/>
</dbReference>
<feature type="chain" id="PRO_5045953530" evidence="2">
    <location>
        <begin position="25"/>
        <end position="432"/>
    </location>
</feature>
<sequence length="432" mass="48922">MHHFKLFALFIAFSIATFLGCAQAESFNLETESGEEVTVHDYPATFADAKKPLLIWFTEGYAERKSFKHLVSRFNDEGYDIWQIDLLESYFIERSPTNIRKLNGNGIAAVLAHAQTQAKTFIPISTGRMSLVLLRGLRLWQLAEQPTNGYGKMQQSVLFFPNLYNAPEKAGDAPQLFPIVAASSLPITIVQPTEGTFKWKLAELVTALENNNSQVTLASVPNVRDWYFLRRSANEVEKQASEKLVTDLGRWLSISKPTNETAFIATAELNPVEVTKRKKGLVPIEARPAVDFELSDTFGESLNFSDKRGKVVLLNFWASWCPPCVKEIPSMNRLAESYDSNQFEIVSVNFKESPQTIRDFLKQVQVDFPVLIDQDGKVSADYEIFSFPSSFLIDTNGQIRYSVNAAIEWDDSEIKQQIQRLINLKTNEIKEH</sequence>
<gene>
    <name evidence="4" type="ORF">J3998_06635</name>
</gene>
<feature type="domain" description="Thioredoxin" evidence="3">
    <location>
        <begin position="283"/>
        <end position="423"/>
    </location>
</feature>
<evidence type="ECO:0000259" key="3">
    <source>
        <dbReference type="PROSITE" id="PS51352"/>
    </source>
</evidence>
<evidence type="ECO:0000313" key="5">
    <source>
        <dbReference type="Proteomes" id="UP000664835"/>
    </source>
</evidence>
<dbReference type="EMBL" id="JAGETV010000008">
    <property type="protein sequence ID" value="MBO1927250.1"/>
    <property type="molecule type" value="Genomic_DNA"/>
</dbReference>
<feature type="signal peptide" evidence="2">
    <location>
        <begin position="1"/>
        <end position="24"/>
    </location>
</feature>
<protein>
    <submittedName>
        <fullName evidence="4">TlpA family protein disulfide reductase</fullName>
    </submittedName>
</protein>
<dbReference type="InterPro" id="IPR050553">
    <property type="entry name" value="Thioredoxin_ResA/DsbE_sf"/>
</dbReference>
<keyword evidence="1" id="KW-0676">Redox-active center</keyword>
<organism evidence="4 5">
    <name type="scientific">Thiomicrorhabdus marina</name>
    <dbReference type="NCBI Taxonomy" id="2818442"/>
    <lineage>
        <taxon>Bacteria</taxon>
        <taxon>Pseudomonadati</taxon>
        <taxon>Pseudomonadota</taxon>
        <taxon>Gammaproteobacteria</taxon>
        <taxon>Thiotrichales</taxon>
        <taxon>Piscirickettsiaceae</taxon>
        <taxon>Thiomicrorhabdus</taxon>
    </lineage>
</organism>
<keyword evidence="2" id="KW-0732">Signal</keyword>
<dbReference type="RefSeq" id="WP_208148944.1">
    <property type="nucleotide sequence ID" value="NZ_JAGETV010000008.1"/>
</dbReference>
<dbReference type="PROSITE" id="PS00194">
    <property type="entry name" value="THIOREDOXIN_1"/>
    <property type="match status" value="1"/>
</dbReference>
<proteinExistence type="predicted"/>
<dbReference type="Pfam" id="PF00578">
    <property type="entry name" value="AhpC-TSA"/>
    <property type="match status" value="1"/>
</dbReference>
<dbReference type="InterPro" id="IPR017937">
    <property type="entry name" value="Thioredoxin_CS"/>
</dbReference>